<dbReference type="Proteomes" id="UP000275394">
    <property type="component" value="Unassembled WGS sequence"/>
</dbReference>
<gene>
    <name evidence="2" type="ORF">EDC56_1921</name>
</gene>
<dbReference type="EMBL" id="RKHR01000004">
    <property type="protein sequence ID" value="ROS01479.1"/>
    <property type="molecule type" value="Genomic_DNA"/>
</dbReference>
<evidence type="ECO:0000313" key="2">
    <source>
        <dbReference type="EMBL" id="ROS01479.1"/>
    </source>
</evidence>
<reference evidence="2 3" key="1">
    <citation type="submission" date="2018-11" db="EMBL/GenBank/DDBJ databases">
        <title>Genomic Encyclopedia of Type Strains, Phase IV (KMG-IV): sequencing the most valuable type-strain genomes for metagenomic binning, comparative biology and taxonomic classification.</title>
        <authorList>
            <person name="Goeker M."/>
        </authorList>
    </citation>
    <scope>NUCLEOTIDE SEQUENCE [LARGE SCALE GENOMIC DNA]</scope>
    <source>
        <strain evidence="2 3">DSM 100316</strain>
    </source>
</reference>
<protein>
    <submittedName>
        <fullName evidence="2">Uncharacterized protein</fullName>
    </submittedName>
</protein>
<accession>A0A3N2DPA1</accession>
<dbReference type="OrthoDB" id="4750212at2"/>
<organism evidence="2 3">
    <name type="scientific">Sinobacterium caligoides</name>
    <dbReference type="NCBI Taxonomy" id="933926"/>
    <lineage>
        <taxon>Bacteria</taxon>
        <taxon>Pseudomonadati</taxon>
        <taxon>Pseudomonadota</taxon>
        <taxon>Gammaproteobacteria</taxon>
        <taxon>Cellvibrionales</taxon>
        <taxon>Spongiibacteraceae</taxon>
        <taxon>Sinobacterium</taxon>
    </lineage>
</organism>
<name>A0A3N2DPA1_9GAMM</name>
<feature type="chain" id="PRO_5018321786" evidence="1">
    <location>
        <begin position="21"/>
        <end position="149"/>
    </location>
</feature>
<evidence type="ECO:0000313" key="3">
    <source>
        <dbReference type="Proteomes" id="UP000275394"/>
    </source>
</evidence>
<dbReference type="RefSeq" id="WP_123712267.1">
    <property type="nucleotide sequence ID" value="NZ_RKHR01000004.1"/>
</dbReference>
<dbReference type="AlphaFoldDB" id="A0A3N2DPA1"/>
<comment type="caution">
    <text evidence="2">The sequence shown here is derived from an EMBL/GenBank/DDBJ whole genome shotgun (WGS) entry which is preliminary data.</text>
</comment>
<feature type="signal peptide" evidence="1">
    <location>
        <begin position="1"/>
        <end position="20"/>
    </location>
</feature>
<evidence type="ECO:0000256" key="1">
    <source>
        <dbReference type="SAM" id="SignalP"/>
    </source>
</evidence>
<keyword evidence="3" id="KW-1185">Reference proteome</keyword>
<keyword evidence="1" id="KW-0732">Signal</keyword>
<sequence length="149" mass="16937">MHRLLLAISIALMTSQQLVADTTTRLQICQTIANDSERLDCYDAIAASPKNTEQQNLKTELQKQDFGKETWSKDNDKITQITATIEAVKKSNYGKQIISLSNQQTWKQQAKSNFKLRVGDKITIERGSLNAFFLSKDSSSKKEKFIRVH</sequence>
<proteinExistence type="predicted"/>